<sequence length="53" mass="5996">MNKRGLILGFAGGLLLSYGMASQFDELFWYGAVFVGVSYVGMTLWLDEREEEK</sequence>
<gene>
    <name evidence="2" type="ORF">IRY55_04925</name>
</gene>
<evidence type="ECO:0000313" key="3">
    <source>
        <dbReference type="Proteomes" id="UP000622653"/>
    </source>
</evidence>
<dbReference type="RefSeq" id="WP_194562128.1">
    <property type="nucleotide sequence ID" value="NZ_JADKPV010000001.1"/>
</dbReference>
<protein>
    <submittedName>
        <fullName evidence="2">Uncharacterized protein</fullName>
    </submittedName>
</protein>
<evidence type="ECO:0000313" key="2">
    <source>
        <dbReference type="EMBL" id="MBF4500702.1"/>
    </source>
</evidence>
<evidence type="ECO:0000256" key="1">
    <source>
        <dbReference type="SAM" id="Phobius"/>
    </source>
</evidence>
<name>A0A8J7G3F6_9BACL</name>
<keyword evidence="1" id="KW-1133">Transmembrane helix</keyword>
<dbReference type="Proteomes" id="UP000622653">
    <property type="component" value="Unassembled WGS sequence"/>
</dbReference>
<proteinExistence type="predicted"/>
<keyword evidence="1" id="KW-0812">Transmembrane</keyword>
<dbReference type="AlphaFoldDB" id="A0A8J7G3F6"/>
<organism evidence="2 3">
    <name type="scientific">Savagea serpentis</name>
    <dbReference type="NCBI Taxonomy" id="2785297"/>
    <lineage>
        <taxon>Bacteria</taxon>
        <taxon>Bacillati</taxon>
        <taxon>Bacillota</taxon>
        <taxon>Bacilli</taxon>
        <taxon>Bacillales</taxon>
        <taxon>Caryophanaceae</taxon>
        <taxon>Savagea</taxon>
    </lineage>
</organism>
<dbReference type="EMBL" id="JADKPV010000001">
    <property type="protein sequence ID" value="MBF4500702.1"/>
    <property type="molecule type" value="Genomic_DNA"/>
</dbReference>
<reference evidence="2" key="1">
    <citation type="submission" date="2020-11" db="EMBL/GenBank/DDBJ databases">
        <title>Multidrug resistant novel bacterium Savagea serpentis sp. nov., isolated from the scats of a vine snake (Ahaetulla nasuta).</title>
        <authorList>
            <person name="Venkata Ramana V."/>
            <person name="Vikas Patil S."/>
            <person name="Yogita Lugani V."/>
        </authorList>
    </citation>
    <scope>NUCLEOTIDE SEQUENCE</scope>
    <source>
        <strain evidence="2">SN6</strain>
    </source>
</reference>
<keyword evidence="3" id="KW-1185">Reference proteome</keyword>
<keyword evidence="1" id="KW-0472">Membrane</keyword>
<accession>A0A8J7G3F6</accession>
<feature type="transmembrane region" description="Helical" evidence="1">
    <location>
        <begin position="31"/>
        <end position="47"/>
    </location>
</feature>
<comment type="caution">
    <text evidence="2">The sequence shown here is derived from an EMBL/GenBank/DDBJ whole genome shotgun (WGS) entry which is preliminary data.</text>
</comment>